<accession>A0AAV2ESS5</accession>
<protein>
    <submittedName>
        <fullName evidence="2">Uncharacterized protein</fullName>
    </submittedName>
</protein>
<evidence type="ECO:0000313" key="2">
    <source>
        <dbReference type="EMBL" id="CAL1388976.1"/>
    </source>
</evidence>
<feature type="compositionally biased region" description="Acidic residues" evidence="1">
    <location>
        <begin position="1"/>
        <end position="23"/>
    </location>
</feature>
<organism evidence="2 3">
    <name type="scientific">Linum trigynum</name>
    <dbReference type="NCBI Taxonomy" id="586398"/>
    <lineage>
        <taxon>Eukaryota</taxon>
        <taxon>Viridiplantae</taxon>
        <taxon>Streptophyta</taxon>
        <taxon>Embryophyta</taxon>
        <taxon>Tracheophyta</taxon>
        <taxon>Spermatophyta</taxon>
        <taxon>Magnoliopsida</taxon>
        <taxon>eudicotyledons</taxon>
        <taxon>Gunneridae</taxon>
        <taxon>Pentapetalae</taxon>
        <taxon>rosids</taxon>
        <taxon>fabids</taxon>
        <taxon>Malpighiales</taxon>
        <taxon>Linaceae</taxon>
        <taxon>Linum</taxon>
    </lineage>
</organism>
<evidence type="ECO:0000313" key="3">
    <source>
        <dbReference type="Proteomes" id="UP001497516"/>
    </source>
</evidence>
<gene>
    <name evidence="2" type="ORF">LTRI10_LOCUS29868</name>
</gene>
<dbReference type="Proteomes" id="UP001497516">
    <property type="component" value="Chromosome 5"/>
</dbReference>
<sequence>MMSDEDEEEPPSDPEEKEEEEEKEEHSVLKGARSPTGTESESGDDKPADKGSEEEEVEIIEHTGEKNGVSILLRSRLVILRPRPNWCHTPLVLPPWGLVLPPPPPLTHTRRSRDDYRGNSTYHHPLWSLGI</sequence>
<keyword evidence="3" id="KW-1185">Reference proteome</keyword>
<feature type="region of interest" description="Disordered" evidence="1">
    <location>
        <begin position="1"/>
        <end position="66"/>
    </location>
</feature>
<dbReference type="AlphaFoldDB" id="A0AAV2ESS5"/>
<evidence type="ECO:0000256" key="1">
    <source>
        <dbReference type="SAM" id="MobiDB-lite"/>
    </source>
</evidence>
<dbReference type="EMBL" id="OZ034818">
    <property type="protein sequence ID" value="CAL1388976.1"/>
    <property type="molecule type" value="Genomic_DNA"/>
</dbReference>
<proteinExistence type="predicted"/>
<reference evidence="2 3" key="1">
    <citation type="submission" date="2024-04" db="EMBL/GenBank/DDBJ databases">
        <authorList>
            <person name="Fracassetti M."/>
        </authorList>
    </citation>
    <scope>NUCLEOTIDE SEQUENCE [LARGE SCALE GENOMIC DNA]</scope>
</reference>
<name>A0AAV2ESS5_9ROSI</name>